<dbReference type="AlphaFoldDB" id="A0AAD1RL07"/>
<sequence>MTSNEDYQSLVRGLSELDFSEDINSCKLLLTGDCAFPVVITQGKDVLIAASRYGKGRVVVVAHESYLTNYQLMGFLQNAITWLNPSPGAVIGLKKGLDPLAKILAASGFKVQSTCGLEQGLGVLCIDGYEDKQAKEIVTFLREGGGLLIGAQAWNWATRHQNEDVLHNFPGNKIISASGIYFTDKAAEKGKCYIRKNIPWIPIYTDVNFSQDLNHLLRDVSHLDISGQAVPSELLLHGALTFPIGLTDSNQCFMAAANYGKGRIVVGTHEGYLAKPELKTFILNAISWLDMGKKGMIGVKKNLDKFAKLLQKENITYKVADLIPGLSVYCCNSYSDHEAQKIHEFVAEGGGLLIAGHAWYWSYGKSHQNVLSDYPGNKILNRFGISILEKTVTQGIYNAIDSQAPGSFYHFPRAFCQLQRDLQNKVEIQPPVNGWLQKLRQDTSSFMKLPPSPLVSSLQQKFACLVQGCALPNVSKQCPVKGNSKEALMLCLAQDVGCMGLAESQKWENFPFQYNPPITVTIDGTNTGGAAWRSTGLYINPGKTAALHFPACAVGKGLEVQVGCHTDNLGSADKLCRAPVVVKRTCVPDERILISCVWGGLLYIIVPAKCQLGMISVTVYGADLAPTYVKGHTGVQAWVQYIRNLPAPWAELVTENIILTLPSSSIRSLDDPEALLHQWDQFMEAIAGLASTPKKFNRPERIVADVQISAGWMHSGYPIMCHLESAKELTNIQHMKNSGLWGPIHELGHNQQRGCWEFPPHTTEATCNLWSVYVHETVLGIPRDKAHTALKPQSREDRIKTYLKNGANLGQWSVWTALETYLQVT</sequence>
<gene>
    <name evidence="3" type="ORF">PECUL_23A047064</name>
</gene>
<reference evidence="3" key="1">
    <citation type="submission" date="2022-03" db="EMBL/GenBank/DDBJ databases">
        <authorList>
            <person name="Alioto T."/>
            <person name="Alioto T."/>
            <person name="Gomez Garrido J."/>
        </authorList>
    </citation>
    <scope>NUCLEOTIDE SEQUENCE</scope>
</reference>
<dbReference type="Gene3D" id="1.10.390.30">
    <property type="entry name" value="Peptidase M60, enhancin-like domain 3"/>
    <property type="match status" value="1"/>
</dbReference>
<protein>
    <recommendedName>
        <fullName evidence="2">Peptidase M60 domain-containing protein</fullName>
    </recommendedName>
</protein>
<accession>A0AAD1RL07</accession>
<dbReference type="InterPro" id="IPR042279">
    <property type="entry name" value="Pep_M60_3"/>
</dbReference>
<dbReference type="GO" id="GO:0005886">
    <property type="term" value="C:plasma membrane"/>
    <property type="evidence" value="ECO:0007669"/>
    <property type="project" value="TreeGrafter"/>
</dbReference>
<dbReference type="PROSITE" id="PS51723">
    <property type="entry name" value="PEPTIDASE_M60"/>
    <property type="match status" value="1"/>
</dbReference>
<organism evidence="3 4">
    <name type="scientific">Pelobates cultripes</name>
    <name type="common">Western spadefoot toad</name>
    <dbReference type="NCBI Taxonomy" id="61616"/>
    <lineage>
        <taxon>Eukaryota</taxon>
        <taxon>Metazoa</taxon>
        <taxon>Chordata</taxon>
        <taxon>Craniata</taxon>
        <taxon>Vertebrata</taxon>
        <taxon>Euteleostomi</taxon>
        <taxon>Amphibia</taxon>
        <taxon>Batrachia</taxon>
        <taxon>Anura</taxon>
        <taxon>Pelobatoidea</taxon>
        <taxon>Pelobatidae</taxon>
        <taxon>Pelobates</taxon>
    </lineage>
</organism>
<dbReference type="InterPro" id="IPR029062">
    <property type="entry name" value="Class_I_gatase-like"/>
</dbReference>
<dbReference type="Proteomes" id="UP001295444">
    <property type="component" value="Chromosome 03"/>
</dbReference>
<dbReference type="SMART" id="SM01276">
    <property type="entry name" value="M60-like"/>
    <property type="match status" value="1"/>
</dbReference>
<dbReference type="InterPro" id="IPR035423">
    <property type="entry name" value="M60-like_N"/>
</dbReference>
<evidence type="ECO:0000313" key="4">
    <source>
        <dbReference type="Proteomes" id="UP001295444"/>
    </source>
</evidence>
<evidence type="ECO:0000256" key="1">
    <source>
        <dbReference type="ARBA" id="ARBA00009770"/>
    </source>
</evidence>
<dbReference type="Gene3D" id="3.40.390.80">
    <property type="entry name" value="Peptidase M60, enhancin-like domain 2"/>
    <property type="match status" value="1"/>
</dbReference>
<dbReference type="PANTHER" id="PTHR15730">
    <property type="entry name" value="EXPERIMENTAL AUTOIMMUNE PROSTATITIS ANTIGEN 2-RELATED"/>
    <property type="match status" value="1"/>
</dbReference>
<dbReference type="InterPro" id="IPR031161">
    <property type="entry name" value="Peptidase_M60_dom"/>
</dbReference>
<keyword evidence="4" id="KW-1185">Reference proteome</keyword>
<dbReference type="GO" id="GO:0044325">
    <property type="term" value="F:transmembrane transporter binding"/>
    <property type="evidence" value="ECO:0007669"/>
    <property type="project" value="TreeGrafter"/>
</dbReference>
<dbReference type="FunFam" id="3.40.390.80:FF:000001">
    <property type="entry name" value="TRPM8 channel-associated factor 1"/>
    <property type="match status" value="1"/>
</dbReference>
<proteinExistence type="inferred from homology"/>
<dbReference type="EMBL" id="OW240914">
    <property type="protein sequence ID" value="CAH2273159.1"/>
    <property type="molecule type" value="Genomic_DNA"/>
</dbReference>
<dbReference type="InterPro" id="IPR051244">
    <property type="entry name" value="TCAF"/>
</dbReference>
<feature type="domain" description="Peptidase M60" evidence="2">
    <location>
        <begin position="530"/>
        <end position="825"/>
    </location>
</feature>
<comment type="similarity">
    <text evidence="1">Belongs to the TCAF family.</text>
</comment>
<evidence type="ECO:0000259" key="2">
    <source>
        <dbReference type="PROSITE" id="PS51723"/>
    </source>
</evidence>
<dbReference type="SUPFAM" id="SSF52317">
    <property type="entry name" value="Class I glutamine amidotransferase-like"/>
    <property type="match status" value="1"/>
</dbReference>
<dbReference type="GO" id="GO:0090314">
    <property type="term" value="P:positive regulation of protein targeting to membrane"/>
    <property type="evidence" value="ECO:0007669"/>
    <property type="project" value="TreeGrafter"/>
</dbReference>
<dbReference type="PANTHER" id="PTHR15730:SF5">
    <property type="entry name" value="SI:CH211-210B2.2-RELATED"/>
    <property type="match status" value="1"/>
</dbReference>
<dbReference type="Pfam" id="PF13402">
    <property type="entry name" value="Peptidase_M60"/>
    <property type="match status" value="1"/>
</dbReference>
<evidence type="ECO:0000313" key="3">
    <source>
        <dbReference type="EMBL" id="CAH2273159.1"/>
    </source>
</evidence>
<dbReference type="Pfam" id="PF17291">
    <property type="entry name" value="M60-like_N"/>
    <property type="match status" value="1"/>
</dbReference>
<name>A0AAD1RL07_PELCU</name>